<protein>
    <recommendedName>
        <fullName evidence="3">Limonene hydroxylase CD6-2</fullName>
    </recommendedName>
</protein>
<dbReference type="EMBL" id="OW970315">
    <property type="protein sequence ID" value="CAH6328961.1"/>
    <property type="molecule type" value="Genomic_DNA"/>
</dbReference>
<dbReference type="RefSeq" id="WP_031592592.1">
    <property type="nucleotide sequence ID" value="NZ_JNVA01000033.1"/>
</dbReference>
<dbReference type="AlphaFoldDB" id="A0AAN2K765"/>
<reference evidence="1" key="1">
    <citation type="submission" date="2022-05" db="EMBL/GenBank/DDBJ databases">
        <authorList>
            <person name="Pothier F. J."/>
        </authorList>
    </citation>
    <scope>NUCLEOTIDE SEQUENCE</scope>
    <source>
        <strain evidence="1">DAPP-PG734</strain>
    </source>
</reference>
<dbReference type="Proteomes" id="UP001158961">
    <property type="component" value="Chromosome"/>
</dbReference>
<name>A0AAN2K765_ENTAG</name>
<sequence>MKEWIANIFRQPDEQRFPVVWPPEQRAIYDWLAQWSEETGVLPDAAQTLPDEFSPQEDEETLRWAPGALDGAFGHHVARGDNEEQATQVMQAISRVLRRSSSKNMQALYQLAKQDTPLNFIDDLLKMMSASQAIDARRLRALTVFLATQAPDRQVVKLAMALLAFFPYQQSVDLLQTLGSHDEFTLYAVVAMRTILPPEEFTLAWLALAKRTTGWGRIQLIERLPDALDRTVRQWLLREGYNNDVMVEYTAWHCAEYGRLHDALEGEVDAELLKGAAEILLGMISGEPGPGINKYTFAVQACERYLGHILPGSTADLLHYKVAGEIGRLVDDEEFADEAERQRLTVLCEQIRILPEWPALIEAGLHDDDAVIFHTALQLCREQGGDPWPAIYQRYREKSESVLWYQLMQTDNPDFIAKVIALAESELDLATLSCGLQKSQGRGPLYQQHSALSFVLQDLNRFPGQGWTLIRTGLKSPMTFSRHKALNALEAWPQALLPAEAVAILAEAKIREPEEEVQARLAQLLEQLVEKH</sequence>
<evidence type="ECO:0000313" key="2">
    <source>
        <dbReference type="Proteomes" id="UP001158961"/>
    </source>
</evidence>
<evidence type="ECO:0000313" key="1">
    <source>
        <dbReference type="EMBL" id="CAH6328961.1"/>
    </source>
</evidence>
<evidence type="ECO:0008006" key="3">
    <source>
        <dbReference type="Google" id="ProtNLM"/>
    </source>
</evidence>
<accession>A0AAN2K765</accession>
<organism evidence="1 2">
    <name type="scientific">Enterobacter agglomerans</name>
    <name type="common">Erwinia herbicola</name>
    <name type="synonym">Pantoea agglomerans</name>
    <dbReference type="NCBI Taxonomy" id="549"/>
    <lineage>
        <taxon>Bacteria</taxon>
        <taxon>Pseudomonadati</taxon>
        <taxon>Pseudomonadota</taxon>
        <taxon>Gammaproteobacteria</taxon>
        <taxon>Enterobacterales</taxon>
        <taxon>Erwiniaceae</taxon>
        <taxon>Pantoea</taxon>
        <taxon>Pantoea agglomerans group</taxon>
    </lineage>
</organism>
<gene>
    <name evidence="1" type="ORF">DAPPPG734_17370</name>
</gene>
<proteinExistence type="predicted"/>